<dbReference type="EMBL" id="PYAU01000001">
    <property type="protein sequence ID" value="PSL39131.1"/>
    <property type="molecule type" value="Genomic_DNA"/>
</dbReference>
<dbReference type="EMBL" id="RZGY01000001">
    <property type="protein sequence ID" value="RUQ86429.1"/>
    <property type="molecule type" value="Genomic_DNA"/>
</dbReference>
<feature type="transmembrane region" description="Helical" evidence="5">
    <location>
        <begin position="141"/>
        <end position="159"/>
    </location>
</feature>
<comment type="caution">
    <text evidence="6">The sequence shown here is derived from an EMBL/GenBank/DDBJ whole genome shotgun (WGS) entry which is preliminary data.</text>
</comment>
<evidence type="ECO:0000256" key="1">
    <source>
        <dbReference type="ARBA" id="ARBA00004141"/>
    </source>
</evidence>
<evidence type="ECO:0000313" key="9">
    <source>
        <dbReference type="Proteomes" id="UP000268291"/>
    </source>
</evidence>
<accession>A0A2P8GYU6</accession>
<dbReference type="Pfam" id="PF02361">
    <property type="entry name" value="CbiQ"/>
    <property type="match status" value="1"/>
</dbReference>
<dbReference type="Proteomes" id="UP000241203">
    <property type="component" value="Unassembled WGS sequence"/>
</dbReference>
<keyword evidence="2 5" id="KW-0812">Transmembrane</keyword>
<evidence type="ECO:0000256" key="3">
    <source>
        <dbReference type="ARBA" id="ARBA00022989"/>
    </source>
</evidence>
<keyword evidence="4 5" id="KW-0472">Membrane</keyword>
<name>A0A2P8GYU6_9MICO</name>
<reference evidence="7 9" key="2">
    <citation type="submission" date="2018-12" db="EMBL/GenBank/DDBJ databases">
        <authorList>
            <person name="hu s."/>
            <person name="Xu Y."/>
            <person name="Xu B."/>
            <person name="Li F."/>
        </authorList>
    </citation>
    <scope>NUCLEOTIDE SEQUENCE [LARGE SCALE GENOMIC DNA]</scope>
    <source>
        <strain evidence="7 9">KSW2-17</strain>
    </source>
</reference>
<dbReference type="RefSeq" id="WP_106564041.1">
    <property type="nucleotide sequence ID" value="NZ_PYAU01000001.1"/>
</dbReference>
<dbReference type="OrthoDB" id="509049at2"/>
<keyword evidence="3 5" id="KW-1133">Transmembrane helix</keyword>
<comment type="subcellular location">
    <subcellularLocation>
        <location evidence="1">Membrane</location>
        <topology evidence="1">Multi-pass membrane protein</topology>
    </subcellularLocation>
</comment>
<dbReference type="PANTHER" id="PTHR33514">
    <property type="entry name" value="PROTEIN ABCI12, CHLOROPLASTIC"/>
    <property type="match status" value="1"/>
</dbReference>
<organism evidence="6 8">
    <name type="scientific">Labedella gwakjiensis</name>
    <dbReference type="NCBI Taxonomy" id="390269"/>
    <lineage>
        <taxon>Bacteria</taxon>
        <taxon>Bacillati</taxon>
        <taxon>Actinomycetota</taxon>
        <taxon>Actinomycetes</taxon>
        <taxon>Micrococcales</taxon>
        <taxon>Microbacteriaceae</taxon>
        <taxon>Labedella</taxon>
    </lineage>
</organism>
<dbReference type="InterPro" id="IPR003339">
    <property type="entry name" value="ABC/ECF_trnsptr_transmembrane"/>
</dbReference>
<dbReference type="CDD" id="cd16914">
    <property type="entry name" value="EcfT"/>
    <property type="match status" value="1"/>
</dbReference>
<proteinExistence type="predicted"/>
<evidence type="ECO:0000256" key="4">
    <source>
        <dbReference type="ARBA" id="ARBA00023136"/>
    </source>
</evidence>
<evidence type="ECO:0000256" key="5">
    <source>
        <dbReference type="SAM" id="Phobius"/>
    </source>
</evidence>
<keyword evidence="9" id="KW-1185">Reference proteome</keyword>
<dbReference type="AlphaFoldDB" id="A0A2P8GYU6"/>
<feature type="transmembrane region" description="Helical" evidence="5">
    <location>
        <begin position="72"/>
        <end position="89"/>
    </location>
</feature>
<dbReference type="Proteomes" id="UP000268291">
    <property type="component" value="Unassembled WGS sequence"/>
</dbReference>
<protein>
    <submittedName>
        <fullName evidence="6">Biotin transport system permease protein</fullName>
    </submittedName>
    <submittedName>
        <fullName evidence="7">Energy-coupling factor transporter transmembrane protein EcfT</fullName>
    </submittedName>
</protein>
<feature type="transmembrane region" description="Helical" evidence="5">
    <location>
        <begin position="101"/>
        <end position="121"/>
    </location>
</feature>
<reference evidence="6 8" key="1">
    <citation type="submission" date="2018-03" db="EMBL/GenBank/DDBJ databases">
        <title>Genomic Encyclopedia of Archaeal and Bacterial Type Strains, Phase II (KMG-II): from individual species to whole genera.</title>
        <authorList>
            <person name="Goeker M."/>
        </authorList>
    </citation>
    <scope>NUCLEOTIDE SEQUENCE [LARGE SCALE GENOMIC DNA]</scope>
    <source>
        <strain evidence="6 8">DSM 21548</strain>
    </source>
</reference>
<evidence type="ECO:0000256" key="2">
    <source>
        <dbReference type="ARBA" id="ARBA00022692"/>
    </source>
</evidence>
<evidence type="ECO:0000313" key="8">
    <source>
        <dbReference type="Proteomes" id="UP000241203"/>
    </source>
</evidence>
<dbReference type="PANTHER" id="PTHR33514:SF13">
    <property type="entry name" value="PROTEIN ABCI12, CHLOROPLASTIC"/>
    <property type="match status" value="1"/>
</dbReference>
<dbReference type="GO" id="GO:0005886">
    <property type="term" value="C:plasma membrane"/>
    <property type="evidence" value="ECO:0007669"/>
    <property type="project" value="TreeGrafter"/>
</dbReference>
<evidence type="ECO:0000313" key="6">
    <source>
        <dbReference type="EMBL" id="PSL39131.1"/>
    </source>
</evidence>
<gene>
    <name evidence="6" type="ORF">CLV49_2765</name>
    <name evidence="7" type="ORF">ELQ93_05410</name>
</gene>
<evidence type="ECO:0000313" key="7">
    <source>
        <dbReference type="EMBL" id="RUQ86429.1"/>
    </source>
</evidence>
<sequence length="203" mass="21726">MLTLYRPGTGWLHRMPAGPKAVMLLALTLGVFLLPPVWWSAVVAAAVAVVAYAVAQLRDGALGMRDLGRQLFGLRWILVVMLASQLLFLGPEPAVANATRVTSGLLLAALLTLTTPTTALLDAVERGLAPLRHLRIDPQRIALLLTITLGTVPVLARIANEVRAAQKARGARANLRTFVVPFLVISLKHADELGEALASRGVR</sequence>
<feature type="transmembrane region" description="Helical" evidence="5">
    <location>
        <begin position="21"/>
        <end position="52"/>
    </location>
</feature>